<comment type="subcellular location">
    <subcellularLocation>
        <location evidence="1">Nucleus</location>
    </subcellularLocation>
</comment>
<organism evidence="9 10">
    <name type="scientific">Symbiochloris irregularis</name>
    <dbReference type="NCBI Taxonomy" id="706552"/>
    <lineage>
        <taxon>Eukaryota</taxon>
        <taxon>Viridiplantae</taxon>
        <taxon>Chlorophyta</taxon>
        <taxon>core chlorophytes</taxon>
        <taxon>Trebouxiophyceae</taxon>
        <taxon>Trebouxiales</taxon>
        <taxon>Trebouxiaceae</taxon>
        <taxon>Symbiochloris</taxon>
    </lineage>
</organism>
<evidence type="ECO:0000256" key="1">
    <source>
        <dbReference type="ARBA" id="ARBA00004123"/>
    </source>
</evidence>
<dbReference type="GO" id="GO:0005634">
    <property type="term" value="C:nucleus"/>
    <property type="evidence" value="ECO:0007669"/>
    <property type="project" value="UniProtKB-SubCell"/>
</dbReference>
<accession>A0AAW1PZE7</accession>
<evidence type="ECO:0000313" key="10">
    <source>
        <dbReference type="Proteomes" id="UP001465755"/>
    </source>
</evidence>
<evidence type="ECO:0000256" key="5">
    <source>
        <dbReference type="ARBA" id="ARBA00023242"/>
    </source>
</evidence>
<evidence type="ECO:0000256" key="7">
    <source>
        <dbReference type="SAM" id="MobiDB-lite"/>
    </source>
</evidence>
<dbReference type="PROSITE" id="PS50016">
    <property type="entry name" value="ZF_PHD_2"/>
    <property type="match status" value="1"/>
</dbReference>
<feature type="region of interest" description="Disordered" evidence="7">
    <location>
        <begin position="603"/>
        <end position="704"/>
    </location>
</feature>
<keyword evidence="3 6" id="KW-0863">Zinc-finger</keyword>
<dbReference type="InterPro" id="IPR016181">
    <property type="entry name" value="Acyl_CoA_acyltransferase"/>
</dbReference>
<keyword evidence="4" id="KW-0862">Zinc</keyword>
<dbReference type="GO" id="GO:0008270">
    <property type="term" value="F:zinc ion binding"/>
    <property type="evidence" value="ECO:0007669"/>
    <property type="project" value="UniProtKB-KW"/>
</dbReference>
<dbReference type="InterPro" id="IPR019786">
    <property type="entry name" value="Zinc_finger_PHD-type_CS"/>
</dbReference>
<dbReference type="Gene3D" id="3.40.630.30">
    <property type="match status" value="1"/>
</dbReference>
<dbReference type="InterPro" id="IPR019787">
    <property type="entry name" value="Znf_PHD-finger"/>
</dbReference>
<dbReference type="Pfam" id="PF16135">
    <property type="entry name" value="TDBD"/>
    <property type="match status" value="1"/>
</dbReference>
<feature type="domain" description="PHD-type" evidence="8">
    <location>
        <begin position="332"/>
        <end position="393"/>
    </location>
</feature>
<dbReference type="SUPFAM" id="SSF57903">
    <property type="entry name" value="FYVE/PHD zinc finger"/>
    <property type="match status" value="1"/>
</dbReference>
<dbReference type="PROSITE" id="PS01359">
    <property type="entry name" value="ZF_PHD_1"/>
    <property type="match status" value="1"/>
</dbReference>
<keyword evidence="5" id="KW-0539">Nucleus</keyword>
<evidence type="ECO:0000256" key="3">
    <source>
        <dbReference type="ARBA" id="ARBA00022771"/>
    </source>
</evidence>
<dbReference type="InterPro" id="IPR001965">
    <property type="entry name" value="Znf_PHD"/>
</dbReference>
<dbReference type="SMART" id="SM00249">
    <property type="entry name" value="PHD"/>
    <property type="match status" value="1"/>
</dbReference>
<dbReference type="GO" id="GO:0003682">
    <property type="term" value="F:chromatin binding"/>
    <property type="evidence" value="ECO:0007669"/>
    <property type="project" value="TreeGrafter"/>
</dbReference>
<keyword evidence="10" id="KW-1185">Reference proteome</keyword>
<dbReference type="Proteomes" id="UP001465755">
    <property type="component" value="Unassembled WGS sequence"/>
</dbReference>
<dbReference type="InterPro" id="IPR013083">
    <property type="entry name" value="Znf_RING/FYVE/PHD"/>
</dbReference>
<dbReference type="GO" id="GO:0042393">
    <property type="term" value="F:histone binding"/>
    <property type="evidence" value="ECO:0007669"/>
    <property type="project" value="TreeGrafter"/>
</dbReference>
<proteinExistence type="predicted"/>
<evidence type="ECO:0000256" key="6">
    <source>
        <dbReference type="PROSITE-ProRule" id="PRU00146"/>
    </source>
</evidence>
<sequence length="704" mass="74503">MGKGLREPRGASEVSADSRCRQRGQGKQPKPSQVLRRGEACSLSLLLLHGPQPSKPSGTSAASSPSKSRRQSNHKHGKRAGVAPPAPNSVLIDEIVGEDMAGARARLIKEVLQLRGTPFWPNDKELAVRGIMKSDIFTGLPVQYRHRRSSVVLTGAIAPEGRISAHPICAGLPEGDWLCSTCSKPLHSKSASGGRVHLALPASRRMGAGQGRSRDSTKHKRLFLPNQEGGLQHGEKVAYITSQGETLLHGRVHIDPAPHGLAGIWCSCCKQVISCSAFEAHAGRGSRRAPYDSIFTEEGICLRKRAEQLPDLVEAASEADNAMAELESSWSAGGCALCASPDFQRDGFGPNTVLICDQCEREFHVGCLQRAGMADLQALPEGDWFCCEACSGIRGALMQQVGKGAVPVEGEGLSWQMLRGAGDSETSAATLATATALLQESFTPIIDVGTGQDLVPAMVHAEAVGDWDFTGMFTLILYHNEEPVCVAVSRVFGEQTAELPLVATATQARRKGHARVLLAAFEGVLKEVGVRAVCLPAAKETIETWIHGFGFNFMDFDHEGATRRDLRILVFPGTRLLHRATGVVAEGEEKLPTIKRLSPLPAAAEANGHALSDPAAADPESTATDRDPRSEAAPGSDGAGQPPALANGHAEPGCNGDHGVKADDANPDAAGQEPNVAPSELAAKTCGQSAQQQALQRAQASPAR</sequence>
<feature type="compositionally biased region" description="Basic and acidic residues" evidence="7">
    <location>
        <begin position="1"/>
        <end position="20"/>
    </location>
</feature>
<feature type="compositionally biased region" description="Low complexity" evidence="7">
    <location>
        <begin position="688"/>
        <end position="704"/>
    </location>
</feature>
<evidence type="ECO:0000259" key="8">
    <source>
        <dbReference type="PROSITE" id="PS50016"/>
    </source>
</evidence>
<dbReference type="PANTHER" id="PTHR47025">
    <property type="entry name" value="AUTOIMMUNE REGULATOR"/>
    <property type="match status" value="1"/>
</dbReference>
<evidence type="ECO:0000256" key="4">
    <source>
        <dbReference type="ARBA" id="ARBA00022833"/>
    </source>
</evidence>
<keyword evidence="2" id="KW-0479">Metal-binding</keyword>
<reference evidence="9 10" key="1">
    <citation type="journal article" date="2024" name="Nat. Commun.">
        <title>Phylogenomics reveals the evolutionary origins of lichenization in chlorophyte algae.</title>
        <authorList>
            <person name="Puginier C."/>
            <person name="Libourel C."/>
            <person name="Otte J."/>
            <person name="Skaloud P."/>
            <person name="Haon M."/>
            <person name="Grisel S."/>
            <person name="Petersen M."/>
            <person name="Berrin J.G."/>
            <person name="Delaux P.M."/>
            <person name="Dal Grande F."/>
            <person name="Keller J."/>
        </authorList>
    </citation>
    <scope>NUCLEOTIDE SEQUENCE [LARGE SCALE GENOMIC DNA]</scope>
    <source>
        <strain evidence="9 10">SAG 2036</strain>
    </source>
</reference>
<feature type="compositionally biased region" description="Low complexity" evidence="7">
    <location>
        <begin position="55"/>
        <end position="66"/>
    </location>
</feature>
<dbReference type="Pfam" id="PF23209">
    <property type="entry name" value="IDM1_C"/>
    <property type="match status" value="1"/>
</dbReference>
<dbReference type="AlphaFoldDB" id="A0AAW1PZE7"/>
<feature type="region of interest" description="Disordered" evidence="7">
    <location>
        <begin position="1"/>
        <end position="87"/>
    </location>
</feature>
<dbReference type="GO" id="GO:0000977">
    <property type="term" value="F:RNA polymerase II transcription regulatory region sequence-specific DNA binding"/>
    <property type="evidence" value="ECO:0007669"/>
    <property type="project" value="TreeGrafter"/>
</dbReference>
<name>A0AAW1PZE7_9CHLO</name>
<evidence type="ECO:0000313" key="9">
    <source>
        <dbReference type="EMBL" id="KAK9814033.1"/>
    </source>
</evidence>
<dbReference type="Gene3D" id="3.30.40.10">
    <property type="entry name" value="Zinc/RING finger domain, C3HC4 (zinc finger)"/>
    <property type="match status" value="1"/>
</dbReference>
<dbReference type="InterPro" id="IPR056511">
    <property type="entry name" value="IDM1_C"/>
</dbReference>
<dbReference type="InterPro" id="IPR011011">
    <property type="entry name" value="Znf_FYVE_PHD"/>
</dbReference>
<evidence type="ECO:0000256" key="2">
    <source>
        <dbReference type="ARBA" id="ARBA00022723"/>
    </source>
</evidence>
<dbReference type="PANTHER" id="PTHR47025:SF2">
    <property type="entry name" value="AUTOIMMUNE REGULATOR"/>
    <property type="match status" value="1"/>
</dbReference>
<dbReference type="EMBL" id="JALJOQ010000002">
    <property type="protein sequence ID" value="KAK9814033.1"/>
    <property type="molecule type" value="Genomic_DNA"/>
</dbReference>
<protein>
    <recommendedName>
        <fullName evidence="8">PHD-type domain-containing protein</fullName>
    </recommendedName>
</protein>
<dbReference type="InterPro" id="IPR032308">
    <property type="entry name" value="TDBD"/>
</dbReference>
<dbReference type="GO" id="GO:0045944">
    <property type="term" value="P:positive regulation of transcription by RNA polymerase II"/>
    <property type="evidence" value="ECO:0007669"/>
    <property type="project" value="TreeGrafter"/>
</dbReference>
<feature type="compositionally biased region" description="Basic residues" evidence="7">
    <location>
        <begin position="67"/>
        <end position="79"/>
    </location>
</feature>
<dbReference type="SUPFAM" id="SSF55729">
    <property type="entry name" value="Acyl-CoA N-acyltransferases (Nat)"/>
    <property type="match status" value="1"/>
</dbReference>
<gene>
    <name evidence="9" type="ORF">WJX73_009674</name>
</gene>
<comment type="caution">
    <text evidence="9">The sequence shown here is derived from an EMBL/GenBank/DDBJ whole genome shotgun (WGS) entry which is preliminary data.</text>
</comment>